<dbReference type="SUPFAM" id="SSF56053">
    <property type="entry name" value="Ribosomal protein L6"/>
    <property type="match status" value="2"/>
</dbReference>
<dbReference type="PANTHER" id="PTHR11655">
    <property type="entry name" value="60S/50S RIBOSOMAL PROTEIN L6/L9"/>
    <property type="match status" value="1"/>
</dbReference>
<dbReference type="InterPro" id="IPR019906">
    <property type="entry name" value="Ribosomal_uL6_bac-type"/>
</dbReference>
<feature type="domain" description="Large ribosomal subunit protein uL6 alpha-beta" evidence="6">
    <location>
        <begin position="11"/>
        <end position="83"/>
    </location>
</feature>
<proteinExistence type="inferred from homology"/>
<dbReference type="PRINTS" id="PR00059">
    <property type="entry name" value="RIBOSOMALL6"/>
</dbReference>
<protein>
    <recommendedName>
        <fullName evidence="3">Large ribosomal subunit protein uL6</fullName>
    </recommendedName>
</protein>
<evidence type="ECO:0000256" key="5">
    <source>
        <dbReference type="RuleBase" id="RU003870"/>
    </source>
</evidence>
<dbReference type="NCBIfam" id="TIGR03654">
    <property type="entry name" value="L6_bact"/>
    <property type="match status" value="1"/>
</dbReference>
<gene>
    <name evidence="3 7" type="primary">rplF</name>
    <name evidence="7" type="ORF">O0R46_09550</name>
</gene>
<evidence type="ECO:0000256" key="1">
    <source>
        <dbReference type="ARBA" id="ARBA00022980"/>
    </source>
</evidence>
<dbReference type="Proteomes" id="UP001164187">
    <property type="component" value="Chromosome"/>
</dbReference>
<organism evidence="7 8">
    <name type="scientific">Peptostreptococcus equinus</name>
    <dbReference type="NCBI Taxonomy" id="3003601"/>
    <lineage>
        <taxon>Bacteria</taxon>
        <taxon>Bacillati</taxon>
        <taxon>Bacillota</taxon>
        <taxon>Clostridia</taxon>
        <taxon>Peptostreptococcales</taxon>
        <taxon>Peptostreptococcaceae</taxon>
        <taxon>Peptostreptococcus</taxon>
    </lineage>
</organism>
<keyword evidence="1 3" id="KW-0689">Ribosomal protein</keyword>
<keyword evidence="3 5" id="KW-0694">RNA-binding</keyword>
<dbReference type="InterPro" id="IPR000702">
    <property type="entry name" value="Ribosomal_uL6-like"/>
</dbReference>
<dbReference type="InterPro" id="IPR036789">
    <property type="entry name" value="Ribosomal_uL6-like_a/b-dom_sf"/>
</dbReference>
<accession>A0ABY7JN77</accession>
<comment type="function">
    <text evidence="3 5">This protein binds to the 23S rRNA, and is important in its secondary structure. It is located near the subunit interface in the base of the L7/L12 stalk, and near the tRNA binding site of the peptidyltransferase center.</text>
</comment>
<feature type="domain" description="Large ribosomal subunit protein uL6 alpha-beta" evidence="6">
    <location>
        <begin position="92"/>
        <end position="165"/>
    </location>
</feature>
<evidence type="ECO:0000313" key="8">
    <source>
        <dbReference type="Proteomes" id="UP001164187"/>
    </source>
</evidence>
<comment type="subunit">
    <text evidence="3">Part of the 50S ribosomal subunit.</text>
</comment>
<dbReference type="PROSITE" id="PS00525">
    <property type="entry name" value="RIBOSOMAL_L6_1"/>
    <property type="match status" value="1"/>
</dbReference>
<name>A0ABY7JN77_9FIRM</name>
<dbReference type="InterPro" id="IPR002358">
    <property type="entry name" value="Ribosomal_uL6_CS"/>
</dbReference>
<dbReference type="HAMAP" id="MF_01365_B">
    <property type="entry name" value="Ribosomal_uL6_B"/>
    <property type="match status" value="1"/>
</dbReference>
<comment type="similarity">
    <text evidence="3 4">Belongs to the universal ribosomal protein uL6 family.</text>
</comment>
<dbReference type="PANTHER" id="PTHR11655:SF14">
    <property type="entry name" value="LARGE RIBOSOMAL SUBUNIT PROTEIN UL6M"/>
    <property type="match status" value="1"/>
</dbReference>
<dbReference type="RefSeq" id="WP_269311509.1">
    <property type="nucleotide sequence ID" value="NZ_CP114052.1"/>
</dbReference>
<keyword evidence="8" id="KW-1185">Reference proteome</keyword>
<dbReference type="GO" id="GO:0005840">
    <property type="term" value="C:ribosome"/>
    <property type="evidence" value="ECO:0007669"/>
    <property type="project" value="UniProtKB-KW"/>
</dbReference>
<sequence>MSRIGIKPITVPAGVEVKIADGNEITVKGPKGTLTSKLSNEMLIKKEENTIVVERPTENKKHKSLHGLTRTLLNNMVVGVSEGFEKKMEIKGVGYRAAKQGNKLVMNLGFSHPVEMEDPEGITTEVPNQFEIIVKGIDKQLVGNYASKIRAWRKPEPYKGKGIKYVDEVIVRKEGKTGKK</sequence>
<dbReference type="EMBL" id="CP114052">
    <property type="protein sequence ID" value="WAW14814.1"/>
    <property type="molecule type" value="Genomic_DNA"/>
</dbReference>
<dbReference type="InterPro" id="IPR020040">
    <property type="entry name" value="Ribosomal_uL6_a/b-dom"/>
</dbReference>
<evidence type="ECO:0000256" key="4">
    <source>
        <dbReference type="RuleBase" id="RU003869"/>
    </source>
</evidence>
<dbReference type="Pfam" id="PF00347">
    <property type="entry name" value="Ribosomal_L6"/>
    <property type="match status" value="2"/>
</dbReference>
<evidence type="ECO:0000256" key="3">
    <source>
        <dbReference type="HAMAP-Rule" id="MF_01365"/>
    </source>
</evidence>
<keyword evidence="2 3" id="KW-0687">Ribonucleoprotein</keyword>
<evidence type="ECO:0000313" key="7">
    <source>
        <dbReference type="EMBL" id="WAW14814.1"/>
    </source>
</evidence>
<dbReference type="Gene3D" id="3.90.930.12">
    <property type="entry name" value="Ribosomal protein L6, alpha-beta domain"/>
    <property type="match status" value="2"/>
</dbReference>
<evidence type="ECO:0000259" key="6">
    <source>
        <dbReference type="Pfam" id="PF00347"/>
    </source>
</evidence>
<evidence type="ECO:0000256" key="2">
    <source>
        <dbReference type="ARBA" id="ARBA00023274"/>
    </source>
</evidence>
<dbReference type="PIRSF" id="PIRSF002162">
    <property type="entry name" value="Ribosomal_L6"/>
    <property type="match status" value="1"/>
</dbReference>
<reference evidence="7" key="1">
    <citation type="submission" date="2022-12" db="EMBL/GenBank/DDBJ databases">
        <title>Peptostreptococcus.</title>
        <authorList>
            <person name="Lee S.H."/>
        </authorList>
    </citation>
    <scope>NUCLEOTIDE SEQUENCE</scope>
    <source>
        <strain evidence="7">CBA3647</strain>
    </source>
</reference>
<keyword evidence="3 5" id="KW-0699">rRNA-binding</keyword>